<dbReference type="PANTHER" id="PTHR47957:SF3">
    <property type="entry name" value="ATP-DEPENDENT HELICASE HRQ1"/>
    <property type="match status" value="1"/>
</dbReference>
<feature type="region of interest" description="Disordered" evidence="1">
    <location>
        <begin position="853"/>
        <end position="874"/>
    </location>
</feature>
<keyword evidence="3" id="KW-0347">Helicase</keyword>
<dbReference type="Pfam" id="PF00271">
    <property type="entry name" value="Helicase_C"/>
    <property type="match status" value="1"/>
</dbReference>
<dbReference type="InterPro" id="IPR001650">
    <property type="entry name" value="Helicase_C-like"/>
</dbReference>
<dbReference type="RefSeq" id="WP_106219779.1">
    <property type="nucleotide sequence ID" value="NZ_PVWP01000002.1"/>
</dbReference>
<gene>
    <name evidence="3" type="ORF">C7B81_02650</name>
</gene>
<evidence type="ECO:0000313" key="4">
    <source>
        <dbReference type="Proteomes" id="UP000238218"/>
    </source>
</evidence>
<proteinExistence type="predicted"/>
<dbReference type="Proteomes" id="UP000238218">
    <property type="component" value="Unassembled WGS sequence"/>
</dbReference>
<feature type="compositionally biased region" description="Low complexity" evidence="1">
    <location>
        <begin position="100"/>
        <end position="115"/>
    </location>
</feature>
<feature type="region of interest" description="Disordered" evidence="1">
    <location>
        <begin position="91"/>
        <end position="116"/>
    </location>
</feature>
<keyword evidence="3" id="KW-0378">Hydrolase</keyword>
<dbReference type="PROSITE" id="PS51194">
    <property type="entry name" value="HELICASE_CTER"/>
    <property type="match status" value="1"/>
</dbReference>
<feature type="region of interest" description="Disordered" evidence="1">
    <location>
        <begin position="149"/>
        <end position="174"/>
    </location>
</feature>
<comment type="caution">
    <text evidence="3">The sequence shown here is derived from an EMBL/GenBank/DDBJ whole genome shotgun (WGS) entry which is preliminary data.</text>
</comment>
<keyword evidence="4" id="KW-1185">Reference proteome</keyword>
<evidence type="ECO:0000313" key="3">
    <source>
        <dbReference type="EMBL" id="PSB38497.1"/>
    </source>
</evidence>
<dbReference type="NCBIfam" id="NF038325">
    <property type="entry name" value="DISARM_DrmAS"/>
    <property type="match status" value="1"/>
</dbReference>
<evidence type="ECO:0000256" key="1">
    <source>
        <dbReference type="SAM" id="MobiDB-lite"/>
    </source>
</evidence>
<accession>A0ABX5F9U5</accession>
<dbReference type="CDD" id="cd18785">
    <property type="entry name" value="SF2_C"/>
    <property type="match status" value="1"/>
</dbReference>
<dbReference type="PANTHER" id="PTHR47957">
    <property type="entry name" value="ATP-DEPENDENT HELICASE HRQ1"/>
    <property type="match status" value="1"/>
</dbReference>
<sequence length="1194" mass="131372">MLPLPPATDSARVRAQLVTALELDLVGPTQRVLRTLGADAKGLETEALERLPSSWYPTGFLVPTNTDLSLRCDDTADDDFAAADGVDLRKPRSADKAYKSGGASDDGGPSDAGAAKPQLFSSSIGVSVLLPPGGELHVTVRWGDYTRLSETSSPEAASPGTAREEQTWRRTPRQEALQLSHSDIADVRGLADRLWPHSDGLRLRWHCRPAPDQQGYAPGTMAVTLFFTNERKKATTLVERDQNSAFQAELELHCPQGFVPRLDPHASRDGGDWDQAVNALQFRDAREYGVGHNVGVEVDLEADGGCSRLRTTWIPQATVEKVAPREDVGCVLAMEELDRLASEGFAAVREALMPLVDRYVAWIDEQGAVGGLKPNQQATVLQLLNNARTQAKRMARGIEALAEPDIREAFAIANRTMAAAARQRFGVMQGKKADDPSMRPPAWRPFQLAFVLMNLVGIARPDDPERDRDEVDLLFFPTGGGKTEAYLGLAAFTLVMRRLRHSGSLQAGGLSVLMRYTLRLLTLDQLGRASTLICALELERQRQPEKLGRWPFEIGLWVGQAGTPNRMGGKGNSSETTARLRVRAYNDNKTTIKPIPIDTCPWCGVEFGKRSLEDTKPCGTVGVFNLLRQGRPDGDNPEELRVACLNRNCAFTGSKGSNYLPLVAVDDMIYRRLPAFLIATVDKFASLPWEGRTGKLFGKATHVVDGQGYYGPADGDEATKGVRLSERLDPPDLVIQDELHLISGPLGSMAGLYEAVIDELCTRGDLRPKIVASTATVRRASEQMRALFGRNASSIFPAPGPDRRDSFFAVTVPAENVPGRLYVGLSAPGRNIKALLLRASLALMSGAQQAWSAAEKERTAQRRRGETPGPNPADPYMTLLGYFNTIKELGISRRLIEEELTSQLASHGERKRLGDDVERAANRRISNIPLELTSRVSTTEVSNTKDRLARSFDDKEGRVDVALATNMISVGLDITRLGLLLMLGQPKTTAEYIQASSRVGRDQSRPGLVVVLLNPNRPRDRSHYEHFAHSHDVFYRDVEATSVTPFSERALERGLPAITVALARHLCDGLTYARNAGDTAALAEVREAVAQALRRRVAISLVTDLARADERADKVAERVRRIIDDWCAIAERRGRMEYGREEGDLPPLLRTPLDPELLELDDDRERQFKANRSLRDVEPSALLLKDRYQSTTRG</sequence>
<dbReference type="SUPFAM" id="SSF52540">
    <property type="entry name" value="P-loop containing nucleoside triphosphate hydrolases"/>
    <property type="match status" value="1"/>
</dbReference>
<keyword evidence="3" id="KW-0067">ATP-binding</keyword>
<reference evidence="3 4" key="1">
    <citation type="submission" date="2018-03" db="EMBL/GenBank/DDBJ databases">
        <title>The ancient ancestry and fast evolution of plastids.</title>
        <authorList>
            <person name="Moore K.R."/>
            <person name="Magnabosco C."/>
            <person name="Momper L."/>
            <person name="Gold D.A."/>
            <person name="Bosak T."/>
            <person name="Fournier G.P."/>
        </authorList>
    </citation>
    <scope>NUCLEOTIDE SEQUENCE [LARGE SCALE GENOMIC DNA]</scope>
    <source>
        <strain evidence="3 4">CCALA 015</strain>
    </source>
</reference>
<keyword evidence="3" id="KW-0547">Nucleotide-binding</keyword>
<dbReference type="GO" id="GO:0004386">
    <property type="term" value="F:helicase activity"/>
    <property type="evidence" value="ECO:0007669"/>
    <property type="project" value="UniProtKB-KW"/>
</dbReference>
<evidence type="ECO:0000259" key="2">
    <source>
        <dbReference type="PROSITE" id="PS51194"/>
    </source>
</evidence>
<dbReference type="SMART" id="SM00490">
    <property type="entry name" value="HELICc"/>
    <property type="match status" value="1"/>
</dbReference>
<protein>
    <submittedName>
        <fullName evidence="3">Helicase</fullName>
    </submittedName>
</protein>
<dbReference type="Gene3D" id="3.40.50.300">
    <property type="entry name" value="P-loop containing nucleotide triphosphate hydrolases"/>
    <property type="match status" value="1"/>
</dbReference>
<feature type="compositionally biased region" description="Basic and acidic residues" evidence="1">
    <location>
        <begin position="854"/>
        <end position="866"/>
    </location>
</feature>
<feature type="domain" description="Helicase C-terminal" evidence="2">
    <location>
        <begin position="846"/>
        <end position="1052"/>
    </location>
</feature>
<dbReference type="InterPro" id="IPR027417">
    <property type="entry name" value="P-loop_NTPase"/>
</dbReference>
<organism evidence="3 4">
    <name type="scientific">Aphanothece cf. minutissima CCALA 015</name>
    <dbReference type="NCBI Taxonomy" id="2107695"/>
    <lineage>
        <taxon>Bacteria</taxon>
        <taxon>Bacillati</taxon>
        <taxon>Cyanobacteriota</taxon>
        <taxon>Cyanophyceae</taxon>
        <taxon>Oscillatoriophycideae</taxon>
        <taxon>Chroococcales</taxon>
        <taxon>Aphanothecaceae</taxon>
        <taxon>Aphanothece</taxon>
    </lineage>
</organism>
<name>A0ABX5F9U5_9CHRO</name>
<dbReference type="EMBL" id="PVWP01000002">
    <property type="protein sequence ID" value="PSB38497.1"/>
    <property type="molecule type" value="Genomic_DNA"/>
</dbReference>